<reference evidence="3 4" key="1">
    <citation type="journal article" date="2015" name="Nature">
        <title>rRNA introns, odd ribosomes, and small enigmatic genomes across a large radiation of phyla.</title>
        <authorList>
            <person name="Brown C.T."/>
            <person name="Hug L.A."/>
            <person name="Thomas B.C."/>
            <person name="Sharon I."/>
            <person name="Castelle C.J."/>
            <person name="Singh A."/>
            <person name="Wilkins M.J."/>
            <person name="Williams K.H."/>
            <person name="Banfield J.F."/>
        </authorList>
    </citation>
    <scope>NUCLEOTIDE SEQUENCE [LARGE SCALE GENOMIC DNA]</scope>
</reference>
<dbReference type="Proteomes" id="UP000034837">
    <property type="component" value="Unassembled WGS sequence"/>
</dbReference>
<keyword evidence="1" id="KW-0472">Membrane</keyword>
<sequence length="121" mass="12855">MKKILSIITSIFASLFMASVAFAQALPQPDLSVWQSDKMKPVRDFANIAIGVIFGIAVLYSVIMIAWYGIKLQSAGGDLIKSQEAKHGLKATIVGVGITFGAIFIIGLILYVLGLIGIKGA</sequence>
<feature type="chain" id="PRO_5002536327" description="DUF4190 domain-containing protein" evidence="2">
    <location>
        <begin position="24"/>
        <end position="121"/>
    </location>
</feature>
<evidence type="ECO:0000256" key="2">
    <source>
        <dbReference type="SAM" id="SignalP"/>
    </source>
</evidence>
<evidence type="ECO:0008006" key="5">
    <source>
        <dbReference type="Google" id="ProtNLM"/>
    </source>
</evidence>
<evidence type="ECO:0000256" key="1">
    <source>
        <dbReference type="SAM" id="Phobius"/>
    </source>
</evidence>
<protein>
    <recommendedName>
        <fullName evidence="5">DUF4190 domain-containing protein</fullName>
    </recommendedName>
</protein>
<proteinExistence type="predicted"/>
<organism evidence="3 4">
    <name type="scientific">Candidatus Magasanikbacteria bacterium GW2011_GWA2_42_32</name>
    <dbReference type="NCBI Taxonomy" id="1619039"/>
    <lineage>
        <taxon>Bacteria</taxon>
        <taxon>Candidatus Magasanikiibacteriota</taxon>
    </lineage>
</organism>
<keyword evidence="2" id="KW-0732">Signal</keyword>
<evidence type="ECO:0000313" key="3">
    <source>
        <dbReference type="EMBL" id="KKS57031.1"/>
    </source>
</evidence>
<accession>A0A0G1CEB8</accession>
<comment type="caution">
    <text evidence="3">The sequence shown here is derived from an EMBL/GenBank/DDBJ whole genome shotgun (WGS) entry which is preliminary data.</text>
</comment>
<gene>
    <name evidence="3" type="ORF">UV20_C0004G0127</name>
</gene>
<evidence type="ECO:0000313" key="4">
    <source>
        <dbReference type="Proteomes" id="UP000034837"/>
    </source>
</evidence>
<feature type="signal peptide" evidence="2">
    <location>
        <begin position="1"/>
        <end position="23"/>
    </location>
</feature>
<dbReference type="EMBL" id="LCDO01000004">
    <property type="protein sequence ID" value="KKS57031.1"/>
    <property type="molecule type" value="Genomic_DNA"/>
</dbReference>
<keyword evidence="1" id="KW-0812">Transmembrane</keyword>
<feature type="transmembrane region" description="Helical" evidence="1">
    <location>
        <begin position="91"/>
        <end position="118"/>
    </location>
</feature>
<dbReference type="AlphaFoldDB" id="A0A0G1CEB8"/>
<feature type="transmembrane region" description="Helical" evidence="1">
    <location>
        <begin position="47"/>
        <end position="70"/>
    </location>
</feature>
<name>A0A0G1CEB8_9BACT</name>
<keyword evidence="1" id="KW-1133">Transmembrane helix</keyword>